<dbReference type="InterPro" id="IPR004477">
    <property type="entry name" value="ComEC_N"/>
</dbReference>
<dbReference type="RefSeq" id="WP_324278205.1">
    <property type="nucleotide sequence ID" value="NZ_CP141261.1"/>
</dbReference>
<dbReference type="Proteomes" id="UP001324287">
    <property type="component" value="Chromosome"/>
</dbReference>
<protein>
    <submittedName>
        <fullName evidence="2">ComEC/Rec2 family competence protein</fullName>
    </submittedName>
</protein>
<keyword evidence="3" id="KW-1185">Reference proteome</keyword>
<dbReference type="Pfam" id="PF03772">
    <property type="entry name" value="Competence"/>
    <property type="match status" value="1"/>
</dbReference>
<sequence>MTVVLELDGDPHVLGAGAGRVVADATVTRLEADGTTFSLDADVVLFGAADDWRGLLPGQRAQVRVRAGVPRAGDDVVALLSARAPPRLVGDPGRVQQAAGSLRAALADSARRVLEPPAAGLLPGLVVGDTRALDPVLEEDFRRAGLAHLTAVSGANVG</sequence>
<evidence type="ECO:0000313" key="2">
    <source>
        <dbReference type="EMBL" id="WRL66894.1"/>
    </source>
</evidence>
<name>A0ABZ1B7W2_9ACTN</name>
<dbReference type="EMBL" id="CP141261">
    <property type="protein sequence ID" value="WRL66894.1"/>
    <property type="molecule type" value="Genomic_DNA"/>
</dbReference>
<gene>
    <name evidence="2" type="ORF">U6N30_07840</name>
</gene>
<proteinExistence type="predicted"/>
<accession>A0ABZ1B7W2</accession>
<evidence type="ECO:0000259" key="1">
    <source>
        <dbReference type="Pfam" id="PF03772"/>
    </source>
</evidence>
<organism evidence="2 3">
    <name type="scientific">Blastococcus brunescens</name>
    <dbReference type="NCBI Taxonomy" id="1564165"/>
    <lineage>
        <taxon>Bacteria</taxon>
        <taxon>Bacillati</taxon>
        <taxon>Actinomycetota</taxon>
        <taxon>Actinomycetes</taxon>
        <taxon>Geodermatophilales</taxon>
        <taxon>Geodermatophilaceae</taxon>
        <taxon>Blastococcus</taxon>
    </lineage>
</organism>
<feature type="domain" description="ComEC/Rec2-related protein" evidence="1">
    <location>
        <begin position="125"/>
        <end position="158"/>
    </location>
</feature>
<reference evidence="2 3" key="1">
    <citation type="submission" date="2023-12" db="EMBL/GenBank/DDBJ databases">
        <title>Blastococcus brunescens sp. nov., an actonobacterium isolated from sandstone collected in sahara desert.</title>
        <authorList>
            <person name="Gtari M."/>
            <person name="Ghodhbane F."/>
        </authorList>
    </citation>
    <scope>NUCLEOTIDE SEQUENCE [LARGE SCALE GENOMIC DNA]</scope>
    <source>
        <strain evidence="2 3">BMG 8361</strain>
    </source>
</reference>
<evidence type="ECO:0000313" key="3">
    <source>
        <dbReference type="Proteomes" id="UP001324287"/>
    </source>
</evidence>